<gene>
    <name evidence="4" type="ORF">MFMK1_003443</name>
</gene>
<dbReference type="KEGG" id="dbc:MFMK1_003443"/>
<dbReference type="GO" id="GO:0004040">
    <property type="term" value="F:amidase activity"/>
    <property type="evidence" value="ECO:0007669"/>
    <property type="project" value="InterPro"/>
</dbReference>
<keyword evidence="1" id="KW-0378">Hydrolase</keyword>
<evidence type="ECO:0000256" key="1">
    <source>
        <dbReference type="ARBA" id="ARBA00022801"/>
    </source>
</evidence>
<dbReference type="InterPro" id="IPR036582">
    <property type="entry name" value="Mao_N_sf"/>
</dbReference>
<dbReference type="PANTHER" id="PTHR33308:SF9">
    <property type="entry name" value="PEPTIDOGLYCAN HYDROLASE FLGJ"/>
    <property type="match status" value="1"/>
</dbReference>
<name>A0AAU0UTG4_9FIRM</name>
<dbReference type="InterPro" id="IPR012854">
    <property type="entry name" value="Cu_amine_oxidase-like_N"/>
</dbReference>
<evidence type="ECO:0000256" key="2">
    <source>
        <dbReference type="SAM" id="SignalP"/>
    </source>
</evidence>
<dbReference type="Proteomes" id="UP001329915">
    <property type="component" value="Chromosome"/>
</dbReference>
<dbReference type="EMBL" id="CP121694">
    <property type="protein sequence ID" value="WRO23580.1"/>
    <property type="molecule type" value="Genomic_DNA"/>
</dbReference>
<dbReference type="Gene3D" id="3.30.457.10">
    <property type="entry name" value="Copper amine oxidase-like, N-terminal domain"/>
    <property type="match status" value="1"/>
</dbReference>
<dbReference type="InterPro" id="IPR013783">
    <property type="entry name" value="Ig-like_fold"/>
</dbReference>
<dbReference type="Pfam" id="PF01832">
    <property type="entry name" value="Glucosaminidase"/>
    <property type="match status" value="1"/>
</dbReference>
<sequence>MAFNYFGRVLTVLILTTVMLVGAAQAAAGADTIRIVVDGQPINSSPAPFIQKGRTLVPVRLVSETLGAQVDWHKEDKTVTIVKADKDVKLRIDNRLVDYDRGNEFGVTDVSPEIFNGRTFVPLRLVSNALGVAVEWDNDSRTVFVDSDGVAAITPFFEMDIQTVQPGQTIPGITQLAVIFKNDDPSGAAEVKYLLLDPETGRGPVIARGDDINAAYQWLPDQLHSGSRVLAAVINDKNGRFLAGSVVPVQVAVSPWVALTGLQSGQDIVDSVSFKADLNFVAEYVRYEITNQVTGNVITTGEADPQGAYSWTPQLTDNGKTIVRAFAYDRYGNAHESEPVAINVNVKRQLTLRGIAPGASVERPDTLYLSRNFAISQVDYLVKNVETGKEEILASQKGYASYRWFPVPQQVGTWELTARVKDDAGNVFTSNSIKVKVPGTPLLLLKTVGPEEVLTGTTKLKCETNVPLNDITYYLIDSQTGAKRVIASGNDVTAEYSWTPQEEDEGQWRIQAEAVTAEGKKLITEAVPIRVYLGKTYQSRPVIEKSKFLDFAANLAKESREKTGMSAALQTAQAILETGWGQYTPVDKYTGQMSYNLFGIKGKGSAGSVISNTWEEYNGNKFRVDAAFRAYANAGQSWTDHKKLLLSASRYQPFREVMYDGTLGAWALKRAGYATDSQYPLKLMRIIKLYDLHLLDEEGI</sequence>
<dbReference type="InterPro" id="IPR002901">
    <property type="entry name" value="MGlyc_endo_b_GlcNAc-like_dom"/>
</dbReference>
<dbReference type="Gene3D" id="4.10.80.30">
    <property type="entry name" value="DNA polymerase, domain 6"/>
    <property type="match status" value="1"/>
</dbReference>
<feature type="signal peptide" evidence="2">
    <location>
        <begin position="1"/>
        <end position="26"/>
    </location>
</feature>
<feature type="chain" id="PRO_5043849290" evidence="2">
    <location>
        <begin position="27"/>
        <end position="700"/>
    </location>
</feature>
<dbReference type="SUPFAM" id="SSF55383">
    <property type="entry name" value="Copper amine oxidase, domain N"/>
    <property type="match status" value="1"/>
</dbReference>
<dbReference type="Gene3D" id="2.60.40.10">
    <property type="entry name" value="Immunoglobulins"/>
    <property type="match status" value="2"/>
</dbReference>
<feature type="domain" description="Mannosyl-glycoprotein endo-beta-N-acetylglucosamidase-like" evidence="3">
    <location>
        <begin position="538"/>
        <end position="696"/>
    </location>
</feature>
<keyword evidence="2" id="KW-0732">Signal</keyword>
<dbReference type="AlphaFoldDB" id="A0AAU0UTG4"/>
<proteinExistence type="predicted"/>
<dbReference type="SMART" id="SM00047">
    <property type="entry name" value="LYZ2"/>
    <property type="match status" value="1"/>
</dbReference>
<dbReference type="Pfam" id="PF07833">
    <property type="entry name" value="Cu_amine_oxidN1"/>
    <property type="match status" value="1"/>
</dbReference>
<protein>
    <submittedName>
        <fullName evidence="4">Glucosaminidase domain-containing protein</fullName>
    </submittedName>
</protein>
<evidence type="ECO:0000259" key="3">
    <source>
        <dbReference type="SMART" id="SM00047"/>
    </source>
</evidence>
<reference evidence="4 5" key="1">
    <citation type="submission" date="2023-04" db="EMBL/GenBank/DDBJ databases">
        <authorList>
            <person name="Hsu D."/>
        </authorList>
    </citation>
    <scope>NUCLEOTIDE SEQUENCE [LARGE SCALE GENOMIC DNA]</scope>
    <source>
        <strain evidence="4 5">MK1</strain>
    </source>
</reference>
<dbReference type="Gene3D" id="1.10.530.10">
    <property type="match status" value="1"/>
</dbReference>
<accession>A0AAU0UTG4</accession>
<dbReference type="InterPro" id="IPR051056">
    <property type="entry name" value="Glycosyl_Hydrolase_73"/>
</dbReference>
<keyword evidence="5" id="KW-1185">Reference proteome</keyword>
<evidence type="ECO:0000313" key="4">
    <source>
        <dbReference type="EMBL" id="WRO23580.1"/>
    </source>
</evidence>
<evidence type="ECO:0000313" key="5">
    <source>
        <dbReference type="Proteomes" id="UP001329915"/>
    </source>
</evidence>
<dbReference type="PANTHER" id="PTHR33308">
    <property type="entry name" value="PEPTIDOGLYCAN HYDROLASE FLGJ"/>
    <property type="match status" value="1"/>
</dbReference>
<organism evidence="4 5">
    <name type="scientific">Metallumcola ferriviriculae</name>
    <dbReference type="NCBI Taxonomy" id="3039180"/>
    <lineage>
        <taxon>Bacteria</taxon>
        <taxon>Bacillati</taxon>
        <taxon>Bacillota</taxon>
        <taxon>Clostridia</taxon>
        <taxon>Neomoorellales</taxon>
        <taxon>Desulfitibacteraceae</taxon>
        <taxon>Metallumcola</taxon>
    </lineage>
</organism>
<dbReference type="RefSeq" id="WP_366922960.1">
    <property type="nucleotide sequence ID" value="NZ_CP121694.1"/>
</dbReference>